<dbReference type="OrthoDB" id="5377392at2759"/>
<evidence type="ECO:0000313" key="13">
    <source>
        <dbReference type="EMBL" id="EKX39295.1"/>
    </source>
</evidence>
<dbReference type="Gene3D" id="1.10.10.10">
    <property type="entry name" value="Winged helix-like DNA-binding domain superfamily/Winged helix DNA-binding domain"/>
    <property type="match status" value="1"/>
</dbReference>
<evidence type="ECO:0000313" key="15">
    <source>
        <dbReference type="Proteomes" id="UP000011087"/>
    </source>
</evidence>
<dbReference type="eggNOG" id="KOG2795">
    <property type="taxonomic scope" value="Eukaryota"/>
</dbReference>
<dbReference type="AlphaFoldDB" id="L1IU04"/>
<evidence type="ECO:0000259" key="11">
    <source>
        <dbReference type="Pfam" id="PF04406"/>
    </source>
</evidence>
<accession>L1IU04</accession>
<keyword evidence="15" id="KW-1185">Reference proteome</keyword>
<sequence>MSKKRRAEAADMSQEDMEETLKEVRTLARHLQQSSQAASSVSELGYTNLFEVSDQSPEEVRKNIELVACQAVASILDGRGLAFTFAQRGSATNVQFVPELDRNYLEYKAMKRQFADSSQVKRTTMMTRLMQLVHELAKKNIHSTKRDLFYADVKLFEKQQNSDAVLEELSLMFGCTRHSLQVTASEKGLVVGRLQFNDDDDFIDCTKMGRSGKNIPSFLDRSVNHARLDRVSNIKSDYDRPAEFILLVEKDAAFQRLAEDRFYNTYPCVIITGKGEADLATRMFLRRVKDALKIPILGLFDSDAHGLKILSVYMQGSEAMSHDSANLATPDIKWLGVRPSDLDKYNVPRECRLELTTHDVSFAESLKEKPYIQKRSAWVKELETLLSRKEKAEIRMIFLLCFGGIYLVCAEAFTSKGFQYLTQEYLPRKLREGDWV</sequence>
<dbReference type="EC" id="5.6.2.2" evidence="4"/>
<proteinExistence type="inferred from homology"/>
<dbReference type="PROSITE" id="PS52041">
    <property type="entry name" value="TOPO_IIB"/>
    <property type="match status" value="1"/>
</dbReference>
<dbReference type="GO" id="GO:0007131">
    <property type="term" value="P:reciprocal meiotic recombination"/>
    <property type="evidence" value="ECO:0007669"/>
    <property type="project" value="TreeGrafter"/>
</dbReference>
<dbReference type="GO" id="GO:0000706">
    <property type="term" value="P:meiotic DNA double-strand break processing"/>
    <property type="evidence" value="ECO:0007669"/>
    <property type="project" value="TreeGrafter"/>
</dbReference>
<dbReference type="InterPro" id="IPR034136">
    <property type="entry name" value="TOPRIM_Topo6A/Spo11"/>
</dbReference>
<dbReference type="PANTHER" id="PTHR10848">
    <property type="entry name" value="MEIOTIC RECOMBINATION PROTEIN SPO11"/>
    <property type="match status" value="1"/>
</dbReference>
<evidence type="ECO:0000256" key="7">
    <source>
        <dbReference type="ARBA" id="ARBA00023029"/>
    </source>
</evidence>
<dbReference type="GO" id="GO:0046872">
    <property type="term" value="F:metal ion binding"/>
    <property type="evidence" value="ECO:0007669"/>
    <property type="project" value="UniProtKB-KW"/>
</dbReference>
<dbReference type="PANTHER" id="PTHR10848:SF4">
    <property type="entry name" value="DNA TOPOISOMERASE 6 SUBUNIT A"/>
    <property type="match status" value="1"/>
</dbReference>
<keyword evidence="7 10" id="KW-0799">Topoisomerase</keyword>
<evidence type="ECO:0000256" key="5">
    <source>
        <dbReference type="ARBA" id="ARBA00022723"/>
    </source>
</evidence>
<feature type="domain" description="Spo11/DNA topoisomerase VI subunit A N-terminal" evidence="11">
    <location>
        <begin position="121"/>
        <end position="182"/>
    </location>
</feature>
<dbReference type="GO" id="GO:0003677">
    <property type="term" value="F:DNA binding"/>
    <property type="evidence" value="ECO:0007669"/>
    <property type="project" value="UniProtKB-UniRule"/>
</dbReference>
<dbReference type="Gene3D" id="3.40.1360.10">
    <property type="match status" value="1"/>
</dbReference>
<reference evidence="13 15" key="1">
    <citation type="journal article" date="2012" name="Nature">
        <title>Algal genomes reveal evolutionary mosaicism and the fate of nucleomorphs.</title>
        <authorList>
            <consortium name="DOE Joint Genome Institute"/>
            <person name="Curtis B.A."/>
            <person name="Tanifuji G."/>
            <person name="Burki F."/>
            <person name="Gruber A."/>
            <person name="Irimia M."/>
            <person name="Maruyama S."/>
            <person name="Arias M.C."/>
            <person name="Ball S.G."/>
            <person name="Gile G.H."/>
            <person name="Hirakawa Y."/>
            <person name="Hopkins J.F."/>
            <person name="Kuo A."/>
            <person name="Rensing S.A."/>
            <person name="Schmutz J."/>
            <person name="Symeonidi A."/>
            <person name="Elias M."/>
            <person name="Eveleigh R.J."/>
            <person name="Herman E.K."/>
            <person name="Klute M.J."/>
            <person name="Nakayama T."/>
            <person name="Obornik M."/>
            <person name="Reyes-Prieto A."/>
            <person name="Armbrust E.V."/>
            <person name="Aves S.J."/>
            <person name="Beiko R.G."/>
            <person name="Coutinho P."/>
            <person name="Dacks J.B."/>
            <person name="Durnford D.G."/>
            <person name="Fast N.M."/>
            <person name="Green B.R."/>
            <person name="Grisdale C.J."/>
            <person name="Hempel F."/>
            <person name="Henrissat B."/>
            <person name="Hoppner M.P."/>
            <person name="Ishida K."/>
            <person name="Kim E."/>
            <person name="Koreny L."/>
            <person name="Kroth P.G."/>
            <person name="Liu Y."/>
            <person name="Malik S.B."/>
            <person name="Maier U.G."/>
            <person name="McRose D."/>
            <person name="Mock T."/>
            <person name="Neilson J.A."/>
            <person name="Onodera N.T."/>
            <person name="Poole A.M."/>
            <person name="Pritham E.J."/>
            <person name="Richards T.A."/>
            <person name="Rocap G."/>
            <person name="Roy S.W."/>
            <person name="Sarai C."/>
            <person name="Schaack S."/>
            <person name="Shirato S."/>
            <person name="Slamovits C.H."/>
            <person name="Spencer D.F."/>
            <person name="Suzuki S."/>
            <person name="Worden A.Z."/>
            <person name="Zauner S."/>
            <person name="Barry K."/>
            <person name="Bell C."/>
            <person name="Bharti A.K."/>
            <person name="Crow J.A."/>
            <person name="Grimwood J."/>
            <person name="Kramer R."/>
            <person name="Lindquist E."/>
            <person name="Lucas S."/>
            <person name="Salamov A."/>
            <person name="McFadden G.I."/>
            <person name="Lane C.E."/>
            <person name="Keeling P.J."/>
            <person name="Gray M.W."/>
            <person name="Grigoriev I.V."/>
            <person name="Archibald J.M."/>
        </authorList>
    </citation>
    <scope>NUCLEOTIDE SEQUENCE</scope>
    <source>
        <strain evidence="13 15">CCMP2712</strain>
    </source>
</reference>
<comment type="cofactor">
    <cofactor evidence="2">
        <name>Mg(2+)</name>
        <dbReference type="ChEBI" id="CHEBI:18420"/>
    </cofactor>
</comment>
<dbReference type="InterPro" id="IPR002815">
    <property type="entry name" value="Spo11/TopoVI_A"/>
</dbReference>
<dbReference type="GO" id="GO:0005524">
    <property type="term" value="F:ATP binding"/>
    <property type="evidence" value="ECO:0007669"/>
    <property type="project" value="InterPro"/>
</dbReference>
<evidence type="ECO:0000256" key="4">
    <source>
        <dbReference type="ARBA" id="ARBA00012895"/>
    </source>
</evidence>
<dbReference type="PRINTS" id="PR01552">
    <property type="entry name" value="TPISMRASE6A"/>
</dbReference>
<dbReference type="PaxDb" id="55529-EKX39295"/>
<name>L1IU04_GUITC</name>
<evidence type="ECO:0000256" key="8">
    <source>
        <dbReference type="ARBA" id="ARBA00023125"/>
    </source>
</evidence>
<evidence type="ECO:0000256" key="1">
    <source>
        <dbReference type="ARBA" id="ARBA00000185"/>
    </source>
</evidence>
<evidence type="ECO:0000259" key="12">
    <source>
        <dbReference type="Pfam" id="PF21180"/>
    </source>
</evidence>
<dbReference type="GO" id="GO:0000228">
    <property type="term" value="C:nuclear chromosome"/>
    <property type="evidence" value="ECO:0007669"/>
    <property type="project" value="TreeGrafter"/>
</dbReference>
<dbReference type="CDD" id="cd00223">
    <property type="entry name" value="TOPRIM_TopoIIB_SPO"/>
    <property type="match status" value="1"/>
</dbReference>
<keyword evidence="8 10" id="KW-0238">DNA-binding</keyword>
<dbReference type="InterPro" id="IPR004085">
    <property type="entry name" value="TopoVI_A"/>
</dbReference>
<feature type="active site" description="O-(5'-phospho-DNA)-tyrosine intermediate" evidence="10">
    <location>
        <position position="150"/>
    </location>
</feature>
<evidence type="ECO:0000256" key="10">
    <source>
        <dbReference type="PROSITE-ProRule" id="PRU01385"/>
    </source>
</evidence>
<keyword evidence="6" id="KW-0460">Magnesium</keyword>
<evidence type="ECO:0000256" key="9">
    <source>
        <dbReference type="ARBA" id="ARBA00023235"/>
    </source>
</evidence>
<dbReference type="GeneID" id="17296032"/>
<evidence type="ECO:0000256" key="2">
    <source>
        <dbReference type="ARBA" id="ARBA00001946"/>
    </source>
</evidence>
<keyword evidence="5" id="KW-0479">Metal-binding</keyword>
<dbReference type="GO" id="GO:0042138">
    <property type="term" value="P:meiotic DNA double-strand break formation"/>
    <property type="evidence" value="ECO:0007669"/>
    <property type="project" value="TreeGrafter"/>
</dbReference>
<dbReference type="Pfam" id="PF21180">
    <property type="entry name" value="TOP6A-Spo11_Toprim"/>
    <property type="match status" value="1"/>
</dbReference>
<dbReference type="InterPro" id="IPR036078">
    <property type="entry name" value="Spo11/TopoVI_A_sf"/>
</dbReference>
<dbReference type="SUPFAM" id="SSF56726">
    <property type="entry name" value="DNA topoisomerase IV, alpha subunit"/>
    <property type="match status" value="1"/>
</dbReference>
<evidence type="ECO:0000256" key="3">
    <source>
        <dbReference type="ARBA" id="ARBA00006559"/>
    </source>
</evidence>
<dbReference type="Proteomes" id="UP000011087">
    <property type="component" value="Unassembled WGS sequence"/>
</dbReference>
<reference evidence="15" key="2">
    <citation type="submission" date="2012-11" db="EMBL/GenBank/DDBJ databases">
        <authorList>
            <person name="Kuo A."/>
            <person name="Curtis B.A."/>
            <person name="Tanifuji G."/>
            <person name="Burki F."/>
            <person name="Gruber A."/>
            <person name="Irimia M."/>
            <person name="Maruyama S."/>
            <person name="Arias M.C."/>
            <person name="Ball S.G."/>
            <person name="Gile G.H."/>
            <person name="Hirakawa Y."/>
            <person name="Hopkins J.F."/>
            <person name="Rensing S.A."/>
            <person name="Schmutz J."/>
            <person name="Symeonidi A."/>
            <person name="Elias M."/>
            <person name="Eveleigh R.J."/>
            <person name="Herman E.K."/>
            <person name="Klute M.J."/>
            <person name="Nakayama T."/>
            <person name="Obornik M."/>
            <person name="Reyes-Prieto A."/>
            <person name="Armbrust E.V."/>
            <person name="Aves S.J."/>
            <person name="Beiko R.G."/>
            <person name="Coutinho P."/>
            <person name="Dacks J.B."/>
            <person name="Durnford D.G."/>
            <person name="Fast N.M."/>
            <person name="Green B.R."/>
            <person name="Grisdale C."/>
            <person name="Hempe F."/>
            <person name="Henrissat B."/>
            <person name="Hoppner M.P."/>
            <person name="Ishida K.-I."/>
            <person name="Kim E."/>
            <person name="Koreny L."/>
            <person name="Kroth P.G."/>
            <person name="Liu Y."/>
            <person name="Malik S.-B."/>
            <person name="Maier U.G."/>
            <person name="McRose D."/>
            <person name="Mock T."/>
            <person name="Neilson J.A."/>
            <person name="Onodera N.T."/>
            <person name="Poole A.M."/>
            <person name="Pritham E.J."/>
            <person name="Richards T.A."/>
            <person name="Rocap G."/>
            <person name="Roy S.W."/>
            <person name="Sarai C."/>
            <person name="Schaack S."/>
            <person name="Shirato S."/>
            <person name="Slamovits C.H."/>
            <person name="Spencer D.F."/>
            <person name="Suzuki S."/>
            <person name="Worden A.Z."/>
            <person name="Zauner S."/>
            <person name="Barry K."/>
            <person name="Bell C."/>
            <person name="Bharti A.K."/>
            <person name="Crow J.A."/>
            <person name="Grimwood J."/>
            <person name="Kramer R."/>
            <person name="Lindquist E."/>
            <person name="Lucas S."/>
            <person name="Salamov A."/>
            <person name="McFadden G.I."/>
            <person name="Lane C.E."/>
            <person name="Keeling P.J."/>
            <person name="Gray M.W."/>
            <person name="Grigoriev I.V."/>
            <person name="Archibald J.M."/>
        </authorList>
    </citation>
    <scope>NUCLEOTIDE SEQUENCE</scope>
    <source>
        <strain evidence="15">CCMP2712</strain>
    </source>
</reference>
<dbReference type="STRING" id="905079.L1IU04"/>
<dbReference type="EnsemblProtists" id="EKX39295">
    <property type="protein sequence ID" value="EKX39295"/>
    <property type="gene ID" value="GUITHDRAFT_76523"/>
</dbReference>
<dbReference type="InterPro" id="IPR036388">
    <property type="entry name" value="WH-like_DNA-bd_sf"/>
</dbReference>
<evidence type="ECO:0000313" key="14">
    <source>
        <dbReference type="EnsemblProtists" id="EKX39295"/>
    </source>
</evidence>
<dbReference type="Pfam" id="PF04406">
    <property type="entry name" value="TP6A_N"/>
    <property type="match status" value="1"/>
</dbReference>
<gene>
    <name evidence="13" type="ORF">GUITHDRAFT_76523</name>
</gene>
<keyword evidence="9 10" id="KW-0413">Isomerase</keyword>
<dbReference type="InterPro" id="IPR013049">
    <property type="entry name" value="Spo11/TopoVI_A_N"/>
</dbReference>
<dbReference type="RefSeq" id="XP_005826275.1">
    <property type="nucleotide sequence ID" value="XM_005826218.1"/>
</dbReference>
<organism evidence="13">
    <name type="scientific">Guillardia theta (strain CCMP2712)</name>
    <name type="common">Cryptophyte</name>
    <dbReference type="NCBI Taxonomy" id="905079"/>
    <lineage>
        <taxon>Eukaryota</taxon>
        <taxon>Cryptophyceae</taxon>
        <taxon>Pyrenomonadales</taxon>
        <taxon>Geminigeraceae</taxon>
        <taxon>Guillardia</taxon>
    </lineage>
</organism>
<evidence type="ECO:0000256" key="6">
    <source>
        <dbReference type="ARBA" id="ARBA00022842"/>
    </source>
</evidence>
<dbReference type="GO" id="GO:0003918">
    <property type="term" value="F:DNA topoisomerase type II (double strand cut, ATP-hydrolyzing) activity"/>
    <property type="evidence" value="ECO:0007669"/>
    <property type="project" value="UniProtKB-UniRule"/>
</dbReference>
<comment type="catalytic activity">
    <reaction evidence="1 10">
        <text>ATP-dependent breakage, passage and rejoining of double-stranded DNA.</text>
        <dbReference type="EC" id="5.6.2.2"/>
    </reaction>
</comment>
<reference evidence="14" key="3">
    <citation type="submission" date="2016-03" db="UniProtKB">
        <authorList>
            <consortium name="EnsemblProtists"/>
        </authorList>
    </citation>
    <scope>IDENTIFICATION</scope>
</reference>
<dbReference type="PRINTS" id="PR01550">
    <property type="entry name" value="TOP6AFAMILY"/>
</dbReference>
<feature type="domain" description="Topoisomerase 6 subunit A/Spo11 TOPRIM" evidence="12">
    <location>
        <begin position="244"/>
        <end position="430"/>
    </location>
</feature>
<dbReference type="GO" id="GO:0006265">
    <property type="term" value="P:DNA topological change"/>
    <property type="evidence" value="ECO:0007669"/>
    <property type="project" value="InterPro"/>
</dbReference>
<protein>
    <recommendedName>
        <fullName evidence="4">DNA topoisomerase (ATP-hydrolyzing)</fullName>
        <ecNumber evidence="4">5.6.2.2</ecNumber>
    </recommendedName>
</protein>
<comment type="similarity">
    <text evidence="3 10">Belongs to the TOP6A family.</text>
</comment>
<dbReference type="EMBL" id="JH993041">
    <property type="protein sequence ID" value="EKX39295.1"/>
    <property type="molecule type" value="Genomic_DNA"/>
</dbReference>